<dbReference type="AlphaFoldDB" id="A0A5E4FRL8"/>
<feature type="region of interest" description="Disordered" evidence="1">
    <location>
        <begin position="86"/>
        <end position="117"/>
    </location>
</feature>
<dbReference type="EMBL" id="CABIKO010000181">
    <property type="protein sequence ID" value="VVA30141.1"/>
    <property type="molecule type" value="Genomic_DNA"/>
</dbReference>
<dbReference type="Proteomes" id="UP000327085">
    <property type="component" value="Chromosome 8"/>
</dbReference>
<name>A0A5E4FRL8_PRUDU</name>
<feature type="non-terminal residue" evidence="2">
    <location>
        <position position="1"/>
    </location>
</feature>
<reference evidence="3" key="1">
    <citation type="journal article" date="2020" name="Plant J.">
        <title>Transposons played a major role in the diversification between the closely related almond and peach genomes: results from the almond genome sequence.</title>
        <authorList>
            <person name="Alioto T."/>
            <person name="Alexiou K.G."/>
            <person name="Bardil A."/>
            <person name="Barteri F."/>
            <person name="Castanera R."/>
            <person name="Cruz F."/>
            <person name="Dhingra A."/>
            <person name="Duval H."/>
            <person name="Fernandez I Marti A."/>
            <person name="Frias L."/>
            <person name="Galan B."/>
            <person name="Garcia J.L."/>
            <person name="Howad W."/>
            <person name="Gomez-Garrido J."/>
            <person name="Gut M."/>
            <person name="Julca I."/>
            <person name="Morata J."/>
            <person name="Puigdomenech P."/>
            <person name="Ribeca P."/>
            <person name="Rubio Cabetas M.J."/>
            <person name="Vlasova A."/>
            <person name="Wirthensohn M."/>
            <person name="Garcia-Mas J."/>
            <person name="Gabaldon T."/>
            <person name="Casacuberta J.M."/>
            <person name="Arus P."/>
        </authorList>
    </citation>
    <scope>NUCLEOTIDE SEQUENCE [LARGE SCALE GENOMIC DNA]</scope>
    <source>
        <strain evidence="3">cv. Texas</strain>
    </source>
</reference>
<evidence type="ECO:0000313" key="3">
    <source>
        <dbReference type="Proteomes" id="UP000327085"/>
    </source>
</evidence>
<dbReference type="Gramene" id="VVA30141">
    <property type="protein sequence ID" value="VVA30141"/>
    <property type="gene ID" value="Prudul26B035839"/>
</dbReference>
<feature type="non-terminal residue" evidence="2">
    <location>
        <position position="117"/>
    </location>
</feature>
<protein>
    <submittedName>
        <fullName evidence="2">Uncharacterized protein</fullName>
    </submittedName>
</protein>
<evidence type="ECO:0000313" key="2">
    <source>
        <dbReference type="EMBL" id="VVA30141.1"/>
    </source>
</evidence>
<proteinExistence type="predicted"/>
<gene>
    <name evidence="2" type="ORF">ALMOND_2B035839</name>
</gene>
<accession>A0A5E4FRL8</accession>
<sequence length="117" mass="13142">HAIEQYVAEARAILNDLLDALAEALLLERHAFLQNFDPNESEINVASPPMFSEDDNSPNGIAVLEYRLMGMQKILPYLQISRDIRNGNQDQQLPENFGSTDNLVGNQDENQLGCNQE</sequence>
<evidence type="ECO:0000256" key="1">
    <source>
        <dbReference type="SAM" id="MobiDB-lite"/>
    </source>
</evidence>
<organism evidence="2 3">
    <name type="scientific">Prunus dulcis</name>
    <name type="common">Almond</name>
    <name type="synonym">Amygdalus dulcis</name>
    <dbReference type="NCBI Taxonomy" id="3755"/>
    <lineage>
        <taxon>Eukaryota</taxon>
        <taxon>Viridiplantae</taxon>
        <taxon>Streptophyta</taxon>
        <taxon>Embryophyta</taxon>
        <taxon>Tracheophyta</taxon>
        <taxon>Spermatophyta</taxon>
        <taxon>Magnoliopsida</taxon>
        <taxon>eudicotyledons</taxon>
        <taxon>Gunneridae</taxon>
        <taxon>Pentapetalae</taxon>
        <taxon>rosids</taxon>
        <taxon>fabids</taxon>
        <taxon>Rosales</taxon>
        <taxon>Rosaceae</taxon>
        <taxon>Amygdaloideae</taxon>
        <taxon>Amygdaleae</taxon>
        <taxon>Prunus</taxon>
    </lineage>
</organism>
<dbReference type="InParanoid" id="A0A5E4FRL8"/>